<evidence type="ECO:0000259" key="2">
    <source>
        <dbReference type="PROSITE" id="PS50213"/>
    </source>
</evidence>
<dbReference type="PANTHER" id="PTHR10900:SF77">
    <property type="entry name" value="FI19380P1"/>
    <property type="match status" value="1"/>
</dbReference>
<feature type="signal peptide" evidence="1">
    <location>
        <begin position="1"/>
        <end position="19"/>
    </location>
</feature>
<organism evidence="3 4">
    <name type="scientific">Madurella fahalii</name>
    <dbReference type="NCBI Taxonomy" id="1157608"/>
    <lineage>
        <taxon>Eukaryota</taxon>
        <taxon>Fungi</taxon>
        <taxon>Dikarya</taxon>
        <taxon>Ascomycota</taxon>
        <taxon>Pezizomycotina</taxon>
        <taxon>Sordariomycetes</taxon>
        <taxon>Sordariomycetidae</taxon>
        <taxon>Sordariales</taxon>
        <taxon>Sordariales incertae sedis</taxon>
        <taxon>Madurella</taxon>
    </lineage>
</organism>
<name>A0ABQ0GH26_9PEZI</name>
<protein>
    <recommendedName>
        <fullName evidence="2">FAS1 domain-containing protein</fullName>
    </recommendedName>
</protein>
<keyword evidence="4" id="KW-1185">Reference proteome</keyword>
<dbReference type="Gene3D" id="2.30.180.10">
    <property type="entry name" value="FAS1 domain"/>
    <property type="match status" value="1"/>
</dbReference>
<proteinExistence type="predicted"/>
<dbReference type="Proteomes" id="UP001628179">
    <property type="component" value="Unassembled WGS sequence"/>
</dbReference>
<dbReference type="SUPFAM" id="SSF82153">
    <property type="entry name" value="FAS1 domain"/>
    <property type="match status" value="1"/>
</dbReference>
<dbReference type="InterPro" id="IPR036378">
    <property type="entry name" value="FAS1_dom_sf"/>
</dbReference>
<feature type="chain" id="PRO_5045197711" description="FAS1 domain-containing protein" evidence="1">
    <location>
        <begin position="20"/>
        <end position="317"/>
    </location>
</feature>
<dbReference type="PROSITE" id="PS50213">
    <property type="entry name" value="FAS1"/>
    <property type="match status" value="1"/>
</dbReference>
<dbReference type="PANTHER" id="PTHR10900">
    <property type="entry name" value="PERIOSTIN-RELATED"/>
    <property type="match status" value="1"/>
</dbReference>
<keyword evidence="1" id="KW-0732">Signal</keyword>
<comment type="caution">
    <text evidence="3">The sequence shown here is derived from an EMBL/GenBank/DDBJ whole genome shotgun (WGS) entry which is preliminary data.</text>
</comment>
<gene>
    <name evidence="3" type="ORF">MFIFM68171_07200</name>
</gene>
<feature type="domain" description="FAS1" evidence="2">
    <location>
        <begin position="177"/>
        <end position="301"/>
    </location>
</feature>
<dbReference type="InterPro" id="IPR000782">
    <property type="entry name" value="FAS1_domain"/>
</dbReference>
<evidence type="ECO:0000256" key="1">
    <source>
        <dbReference type="SAM" id="SignalP"/>
    </source>
</evidence>
<dbReference type="EMBL" id="BAAFSV010000004">
    <property type="protein sequence ID" value="GAB1316990.1"/>
    <property type="molecule type" value="Genomic_DNA"/>
</dbReference>
<evidence type="ECO:0000313" key="4">
    <source>
        <dbReference type="Proteomes" id="UP001628179"/>
    </source>
</evidence>
<evidence type="ECO:0000313" key="3">
    <source>
        <dbReference type="EMBL" id="GAB1316990.1"/>
    </source>
</evidence>
<accession>A0ABQ0GH26</accession>
<sequence length="317" mass="33115">MRSSDLIGLLALGGWQASALSLLEVLRNHGFTDYADLLEGNPILNAGPGLIVYAPGNSILSAAANSLRARGLEINNATNSFSTVRNTAPTFVDPAAYPDNEDAGTADAPSGALRETLLSDPGFVNLGPGHNQSLIERNVSSSWPTLFGGLGKTVAVVGGDIHFDDGVVRPIDGILTLPSTMSSTLPPVGAEAFAATLQKVGLATQLDYMPGITVLAPNDAAWNAVSDLPDDQLAQLCREHIIVDFPGYTPLLRNGSTYGTLGKTNVTISVQGEQVSIGGARIVKSDAIIINGVVHTVDKVSLLHAFPLTLFPKRLAD</sequence>
<reference evidence="3 4" key="1">
    <citation type="submission" date="2024-09" db="EMBL/GenBank/DDBJ databases">
        <title>Itraconazole resistance in Madurella fahalii resulting from another homologue of gene encoding cytochrome P450 14-alpha sterol demethylase (CYP51).</title>
        <authorList>
            <person name="Yoshioka I."/>
            <person name="Fahal A.H."/>
            <person name="Kaneko S."/>
            <person name="Yaguchi T."/>
        </authorList>
    </citation>
    <scope>NUCLEOTIDE SEQUENCE [LARGE SCALE GENOMIC DNA]</scope>
    <source>
        <strain evidence="3 4">IFM 68171</strain>
    </source>
</reference>
<dbReference type="GeneID" id="98177943"/>
<dbReference type="RefSeq" id="XP_070918721.1">
    <property type="nucleotide sequence ID" value="XM_071062620.1"/>
</dbReference>
<dbReference type="SMART" id="SM00554">
    <property type="entry name" value="FAS1"/>
    <property type="match status" value="1"/>
</dbReference>
<dbReference type="Pfam" id="PF02469">
    <property type="entry name" value="Fasciclin"/>
    <property type="match status" value="1"/>
</dbReference>
<dbReference type="InterPro" id="IPR050904">
    <property type="entry name" value="Adhesion/Biosynth-related"/>
</dbReference>